<evidence type="ECO:0008006" key="3">
    <source>
        <dbReference type="Google" id="ProtNLM"/>
    </source>
</evidence>
<sequence length="88" mass="9119">MRIEVVRSGGFTAVPRQAAVETADHPEGARLAALAEAALASPAAPDAPAAPDGFRYTVTAGGRTLHCAEPHLTPQQRELIHRVLGEGA</sequence>
<keyword evidence="2" id="KW-1185">Reference proteome</keyword>
<protein>
    <recommendedName>
        <fullName evidence="3">Metalloprotease</fullName>
    </recommendedName>
</protein>
<dbReference type="OrthoDB" id="6956709at2"/>
<gene>
    <name evidence="1" type="ORF">SAMN05216259_107327</name>
</gene>
<dbReference type="Proteomes" id="UP000199341">
    <property type="component" value="Unassembled WGS sequence"/>
</dbReference>
<evidence type="ECO:0000313" key="2">
    <source>
        <dbReference type="Proteomes" id="UP000199341"/>
    </source>
</evidence>
<proteinExistence type="predicted"/>
<dbReference type="STRING" id="310781.SAMN05216259_107327"/>
<dbReference type="EMBL" id="FNIE01000007">
    <property type="protein sequence ID" value="SDO11711.1"/>
    <property type="molecule type" value="Genomic_DNA"/>
</dbReference>
<reference evidence="1 2" key="1">
    <citation type="submission" date="2016-10" db="EMBL/GenBank/DDBJ databases">
        <authorList>
            <person name="de Groot N.N."/>
        </authorList>
    </citation>
    <scope>NUCLEOTIDE SEQUENCE [LARGE SCALE GENOMIC DNA]</scope>
    <source>
        <strain evidence="1 2">CGMCC 4.2022</strain>
    </source>
</reference>
<dbReference type="InterPro" id="IPR049457">
    <property type="entry name" value="Emfourin"/>
</dbReference>
<dbReference type="RefSeq" id="WP_093785496.1">
    <property type="nucleotide sequence ID" value="NZ_FNIE01000007.1"/>
</dbReference>
<dbReference type="AlphaFoldDB" id="A0A1H0GYD1"/>
<accession>A0A1H0GYD1</accession>
<evidence type="ECO:0000313" key="1">
    <source>
        <dbReference type="EMBL" id="SDO11711.1"/>
    </source>
</evidence>
<dbReference type="Pfam" id="PF20242">
    <property type="entry name" value="Emfourin"/>
    <property type="match status" value="1"/>
</dbReference>
<name>A0A1H0GYD1_9ACTN</name>
<organism evidence="1 2">
    <name type="scientific">Actinacidiphila guanduensis</name>
    <dbReference type="NCBI Taxonomy" id="310781"/>
    <lineage>
        <taxon>Bacteria</taxon>
        <taxon>Bacillati</taxon>
        <taxon>Actinomycetota</taxon>
        <taxon>Actinomycetes</taxon>
        <taxon>Kitasatosporales</taxon>
        <taxon>Streptomycetaceae</taxon>
        <taxon>Actinacidiphila</taxon>
    </lineage>
</organism>